<dbReference type="InterPro" id="IPR032675">
    <property type="entry name" value="LRR_dom_sf"/>
</dbReference>
<dbReference type="OrthoDB" id="2264969at2759"/>
<reference evidence="1" key="1">
    <citation type="journal article" date="2014" name="Genome Announc.">
        <title>De novo whole-genome sequence and genome annotation of Lichtheimia ramosa.</title>
        <authorList>
            <person name="Linde J."/>
            <person name="Schwartze V."/>
            <person name="Binder U."/>
            <person name="Lass-Florl C."/>
            <person name="Voigt K."/>
            <person name="Horn F."/>
        </authorList>
    </citation>
    <scope>NUCLEOTIDE SEQUENCE</scope>
    <source>
        <strain evidence="1">JMRC FSU:6197</strain>
    </source>
</reference>
<evidence type="ECO:0008006" key="2">
    <source>
        <dbReference type="Google" id="ProtNLM"/>
    </source>
</evidence>
<dbReference type="Gene3D" id="3.80.10.10">
    <property type="entry name" value="Ribonuclease Inhibitor"/>
    <property type="match status" value="1"/>
</dbReference>
<protein>
    <recommendedName>
        <fullName evidence="2">F-box domain-containing protein</fullName>
    </recommendedName>
</protein>
<dbReference type="SUPFAM" id="SSF52047">
    <property type="entry name" value="RNI-like"/>
    <property type="match status" value="2"/>
</dbReference>
<evidence type="ECO:0000313" key="1">
    <source>
        <dbReference type="EMBL" id="CDS10646.1"/>
    </source>
</evidence>
<accession>A0A077WST7</accession>
<dbReference type="AlphaFoldDB" id="A0A077WST7"/>
<dbReference type="EMBL" id="LK023338">
    <property type="protein sequence ID" value="CDS10646.1"/>
    <property type="molecule type" value="Genomic_DNA"/>
</dbReference>
<sequence length="435" mass="49936">MHFSSTYIDHFVSSLKSVSSTLTHLHIHIKSAPAFPVAMIISACTNLVSLDVMHAFNADLSPLPMTPCSNLTTLIITFTLEQITLGEIIGIWRRIPSLKHLQLHPCIDIQAALVVTDYYPVMNHLEIMVGDSGIDFTCKEQGSPGEDIGITHLCLESHASRYDPTVNVNAILKRYHNTLERIELFMDLDTNNDTIYTMQYPRLKKLFLHSSAWWIPYNAPMLQELGMTSYTLNINPAMLDSTPLNLERLELRLDMYPQLRNNAPLERYLIRVARYSELQQLTIDLSTSDNLSTLFDAIGDLHQLQSLVISFKRDWPSFHMERFFNRLVQGCPCLTSLEMNCNNAPTMYVLNTLKQFEHLQHLGFPIDWTNGNYSFWHWLRTFSQLKSLRIYPTSSDSNPRIQHLKKQRPDMTITTDGYIIPLLIGITFIGPEYPT</sequence>
<name>A0A077WST7_9FUNG</name>
<gene>
    <name evidence="1" type="ORF">LRAMOSA11132</name>
</gene>
<organism evidence="1">
    <name type="scientific">Lichtheimia ramosa</name>
    <dbReference type="NCBI Taxonomy" id="688394"/>
    <lineage>
        <taxon>Eukaryota</taxon>
        <taxon>Fungi</taxon>
        <taxon>Fungi incertae sedis</taxon>
        <taxon>Mucoromycota</taxon>
        <taxon>Mucoromycotina</taxon>
        <taxon>Mucoromycetes</taxon>
        <taxon>Mucorales</taxon>
        <taxon>Lichtheimiaceae</taxon>
        <taxon>Lichtheimia</taxon>
    </lineage>
</organism>
<proteinExistence type="predicted"/>